<sequence length="324" mass="37749">MAVYFTKEELKYKLEFNEKENYIAIPNNIFEILSKDEELMSKKAPHVAVAYTYIYYITWLYRYAKYGVMSEEVTDVKGVKEVLGISPKNKDFNYVIKKNGVLDRLGLTKTQSFKEAPIQWHWDETNNVFDGFTTYEEQQNARHPQDIKELKTMGIEVNVKRRQIKYPIFAMEDREVDGEEFYGTFYQPEYTHAVPFEVFIECMTNKDLGCTAFYIYAYLYSRCGMNGGSIDVSIEKISAVTGVRATSRDKALDGLKKYGLIKCYASDYIIDKGNLETPPNTYVVVENANLFNLKPVPYKKRTVKTLEQHEKQKEMIKEFESLPL</sequence>
<evidence type="ECO:0008006" key="3">
    <source>
        <dbReference type="Google" id="ProtNLM"/>
    </source>
</evidence>
<dbReference type="Proteomes" id="UP000191124">
    <property type="component" value="Unassembled WGS sequence"/>
</dbReference>
<dbReference type="AlphaFoldDB" id="A0A1S9UJF1"/>
<reference evidence="1 2" key="1">
    <citation type="submission" date="2017-01" db="EMBL/GenBank/DDBJ databases">
        <title>Bacillus cereus isolates.</title>
        <authorList>
            <person name="Beno S.M."/>
        </authorList>
    </citation>
    <scope>NUCLEOTIDE SEQUENCE [LARGE SCALE GENOMIC DNA]</scope>
    <source>
        <strain evidence="1 2">FSL M7-1219</strain>
    </source>
</reference>
<evidence type="ECO:0000313" key="1">
    <source>
        <dbReference type="EMBL" id="OOR22335.1"/>
    </source>
</evidence>
<gene>
    <name evidence="1" type="ORF">BW892_19330</name>
</gene>
<proteinExistence type="predicted"/>
<organism evidence="1 2">
    <name type="scientific">Bacillus cereus</name>
    <dbReference type="NCBI Taxonomy" id="1396"/>
    <lineage>
        <taxon>Bacteria</taxon>
        <taxon>Bacillati</taxon>
        <taxon>Bacillota</taxon>
        <taxon>Bacilli</taxon>
        <taxon>Bacillales</taxon>
        <taxon>Bacillaceae</taxon>
        <taxon>Bacillus</taxon>
        <taxon>Bacillus cereus group</taxon>
    </lineage>
</organism>
<name>A0A1S9UJF1_BACCE</name>
<evidence type="ECO:0000313" key="2">
    <source>
        <dbReference type="Proteomes" id="UP000191124"/>
    </source>
</evidence>
<comment type="caution">
    <text evidence="1">The sequence shown here is derived from an EMBL/GenBank/DDBJ whole genome shotgun (WGS) entry which is preliminary data.</text>
</comment>
<accession>A0A1S9UJF1</accession>
<dbReference type="EMBL" id="MUAL01000043">
    <property type="protein sequence ID" value="OOR22335.1"/>
    <property type="molecule type" value="Genomic_DNA"/>
</dbReference>
<dbReference type="RefSeq" id="WP_078181299.1">
    <property type="nucleotide sequence ID" value="NZ_MUAL01000043.1"/>
</dbReference>
<protein>
    <recommendedName>
        <fullName evidence="3">Replication protein</fullName>
    </recommendedName>
</protein>